<evidence type="ECO:0000313" key="2">
    <source>
        <dbReference type="EMBL" id="CAK9208997.1"/>
    </source>
</evidence>
<dbReference type="EMBL" id="OZ019909">
    <property type="protein sequence ID" value="CAK9208997.1"/>
    <property type="molecule type" value="Genomic_DNA"/>
</dbReference>
<name>A0ABP0TZQ5_9BRYO</name>
<organism evidence="2 3">
    <name type="scientific">Sphagnum troendelagicum</name>
    <dbReference type="NCBI Taxonomy" id="128251"/>
    <lineage>
        <taxon>Eukaryota</taxon>
        <taxon>Viridiplantae</taxon>
        <taxon>Streptophyta</taxon>
        <taxon>Embryophyta</taxon>
        <taxon>Bryophyta</taxon>
        <taxon>Sphagnophytina</taxon>
        <taxon>Sphagnopsida</taxon>
        <taxon>Sphagnales</taxon>
        <taxon>Sphagnaceae</taxon>
        <taxon>Sphagnum</taxon>
    </lineage>
</organism>
<feature type="chain" id="PRO_5047047357" evidence="1">
    <location>
        <begin position="30"/>
        <end position="68"/>
    </location>
</feature>
<sequence length="68" mass="6906">MAIKLGAAAVGAFALYYSCAASLIGQVAAKTGEATYYTPTLSSACYGYNNPPSSNGLFAAASPDIYNN</sequence>
<evidence type="ECO:0000256" key="1">
    <source>
        <dbReference type="SAM" id="SignalP"/>
    </source>
</evidence>
<reference evidence="2" key="1">
    <citation type="submission" date="2024-02" db="EMBL/GenBank/DDBJ databases">
        <authorList>
            <consortium name="ELIXIR-Norway"/>
            <consortium name="Elixir Norway"/>
        </authorList>
    </citation>
    <scope>NUCLEOTIDE SEQUENCE</scope>
</reference>
<keyword evidence="3" id="KW-1185">Reference proteome</keyword>
<protein>
    <submittedName>
        <fullName evidence="2">Uncharacterized protein</fullName>
    </submittedName>
</protein>
<accession>A0ABP0TZQ5</accession>
<dbReference type="Proteomes" id="UP001497512">
    <property type="component" value="Chromosome 17"/>
</dbReference>
<evidence type="ECO:0000313" key="3">
    <source>
        <dbReference type="Proteomes" id="UP001497512"/>
    </source>
</evidence>
<gene>
    <name evidence="2" type="ORF">CSSPTR1EN2_LOCUS9463</name>
</gene>
<keyword evidence="1" id="KW-0732">Signal</keyword>
<proteinExistence type="predicted"/>
<feature type="signal peptide" evidence="1">
    <location>
        <begin position="1"/>
        <end position="29"/>
    </location>
</feature>